<reference evidence="1 2" key="1">
    <citation type="submission" date="2019-07" db="EMBL/GenBank/DDBJ databases">
        <title>The First High-Quality Draft Genome Sequence of the Causal Agent of the Current Panama Disease Epidemic.</title>
        <authorList>
            <person name="Warmington R.J."/>
            <person name="Kay W."/>
            <person name="Jeffries A."/>
            <person name="Bebber D."/>
            <person name="Moore K."/>
            <person name="Studholme D.J."/>
        </authorList>
    </citation>
    <scope>NUCLEOTIDE SEQUENCE [LARGE SCALE GENOMIC DNA]</scope>
    <source>
        <strain evidence="1 2">TR4</strain>
    </source>
</reference>
<comment type="caution">
    <text evidence="1">The sequence shown here is derived from an EMBL/GenBank/DDBJ whole genome shotgun (WGS) entry which is preliminary data.</text>
</comment>
<name>A0A5C6T7W1_FUSOC</name>
<sequence>MSCYVDNKASEFPDVVGCSLQQAYLDLTLTKTLRCQSGWSTRQLEAEPCFYFSRCGMMMMSVSPGTSDGPMGSCLSQPRPLASPFDQVLFHGNLSRRPRDYQCMVPPSAPERQWWIYRVEDILEAVNQPVRTVGLARNLTS</sequence>
<protein>
    <submittedName>
        <fullName evidence="1">Uncharacterized protein</fullName>
    </submittedName>
</protein>
<dbReference type="EMBL" id="VMNF01000006">
    <property type="protein sequence ID" value="TXC06314.1"/>
    <property type="molecule type" value="Genomic_DNA"/>
</dbReference>
<evidence type="ECO:0000313" key="1">
    <source>
        <dbReference type="EMBL" id="TXC06314.1"/>
    </source>
</evidence>
<dbReference type="AlphaFoldDB" id="A0A5C6T7W1"/>
<organism evidence="1 2">
    <name type="scientific">Fusarium oxysporum f. sp. cubense</name>
    <dbReference type="NCBI Taxonomy" id="61366"/>
    <lineage>
        <taxon>Eukaryota</taxon>
        <taxon>Fungi</taxon>
        <taxon>Dikarya</taxon>
        <taxon>Ascomycota</taxon>
        <taxon>Pezizomycotina</taxon>
        <taxon>Sordariomycetes</taxon>
        <taxon>Hypocreomycetidae</taxon>
        <taxon>Hypocreales</taxon>
        <taxon>Nectriaceae</taxon>
        <taxon>Fusarium</taxon>
        <taxon>Fusarium oxysporum species complex</taxon>
    </lineage>
</organism>
<gene>
    <name evidence="1" type="ORF">FocTR4_00010204</name>
</gene>
<proteinExistence type="predicted"/>
<evidence type="ECO:0000313" key="2">
    <source>
        <dbReference type="Proteomes" id="UP000321331"/>
    </source>
</evidence>
<dbReference type="Proteomes" id="UP000321331">
    <property type="component" value="Unassembled WGS sequence"/>
</dbReference>
<accession>A0A5C6T7W1</accession>